<proteinExistence type="predicted"/>
<dbReference type="HOGENOM" id="CLU_2840474_0_0_9"/>
<dbReference type="Proteomes" id="UP000006960">
    <property type="component" value="Unassembled WGS sequence"/>
</dbReference>
<dbReference type="PATRIC" id="fig|1053226.3.peg.1804"/>
<comment type="caution">
    <text evidence="1">The sequence shown here is derived from an EMBL/GenBank/DDBJ whole genome shotgun (WGS) entry which is preliminary data.</text>
</comment>
<evidence type="ECO:0000313" key="2">
    <source>
        <dbReference type="Proteomes" id="UP000006960"/>
    </source>
</evidence>
<dbReference type="AlphaFoldDB" id="J8I5P8"/>
<sequence>MTSPFTYISFIQNKKITLQFYLFFKTLQQKRLIGTDYIDLLGNIDSMKQYRFSLILDDLKAAKES</sequence>
<reference evidence="1 2" key="1">
    <citation type="submission" date="2012-04" db="EMBL/GenBank/DDBJ databases">
        <title>The Genome Sequence of Bacillus cereus VD048.</title>
        <authorList>
            <consortium name="The Broad Institute Genome Sequencing Platform"/>
            <consortium name="The Broad Institute Genome Sequencing Center for Infectious Disease"/>
            <person name="Feldgarden M."/>
            <person name="Van der Auwera G.A."/>
            <person name="Mahillon J."/>
            <person name="Duprez V."/>
            <person name="Timmery S."/>
            <person name="Mattelet C."/>
            <person name="Dierick K."/>
            <person name="Sun M."/>
            <person name="Yu Z."/>
            <person name="Zhu L."/>
            <person name="Hu X."/>
            <person name="Shank E.B."/>
            <person name="Swiecicka I."/>
            <person name="Hansen B.M."/>
            <person name="Andrup L."/>
            <person name="Young S.K."/>
            <person name="Zeng Q."/>
            <person name="Gargeya S."/>
            <person name="Fitzgerald M."/>
            <person name="Haas B."/>
            <person name="Abouelleil A."/>
            <person name="Alvarado L."/>
            <person name="Arachchi H.M."/>
            <person name="Berlin A."/>
            <person name="Chapman S.B."/>
            <person name="Goldberg J."/>
            <person name="Griggs A."/>
            <person name="Gujja S."/>
            <person name="Hansen M."/>
            <person name="Howarth C."/>
            <person name="Imamovic A."/>
            <person name="Larimer J."/>
            <person name="McCowen C."/>
            <person name="Montmayeur A."/>
            <person name="Murphy C."/>
            <person name="Neiman D."/>
            <person name="Pearson M."/>
            <person name="Priest M."/>
            <person name="Roberts A."/>
            <person name="Saif S."/>
            <person name="Shea T."/>
            <person name="Sisk P."/>
            <person name="Sykes S."/>
            <person name="Wortman J."/>
            <person name="Nusbaum C."/>
            <person name="Birren B."/>
        </authorList>
    </citation>
    <scope>NUCLEOTIDE SEQUENCE [LARGE SCALE GENOMIC DNA]</scope>
    <source>
        <strain evidence="1 2">VD048</strain>
    </source>
</reference>
<evidence type="ECO:0000313" key="1">
    <source>
        <dbReference type="EMBL" id="EJR35163.1"/>
    </source>
</evidence>
<name>J8I5P8_BACCE</name>
<dbReference type="EMBL" id="AHEU01000009">
    <property type="protein sequence ID" value="EJR35163.1"/>
    <property type="molecule type" value="Genomic_DNA"/>
</dbReference>
<gene>
    <name evidence="1" type="ORF">IIG_01782</name>
</gene>
<protein>
    <submittedName>
        <fullName evidence="1">Uncharacterized protein</fullName>
    </submittedName>
</protein>
<accession>J8I5P8</accession>
<organism evidence="1 2">
    <name type="scientific">Bacillus cereus VD048</name>
    <dbReference type="NCBI Taxonomy" id="1053226"/>
    <lineage>
        <taxon>Bacteria</taxon>
        <taxon>Bacillati</taxon>
        <taxon>Bacillota</taxon>
        <taxon>Bacilli</taxon>
        <taxon>Bacillales</taxon>
        <taxon>Bacillaceae</taxon>
        <taxon>Bacillus</taxon>
        <taxon>Bacillus cereus group</taxon>
    </lineage>
</organism>